<accession>A0A3P1XXM9</accession>
<dbReference type="RefSeq" id="WP_124750541.1">
    <property type="nucleotide sequence ID" value="NZ_RQYS01000005.1"/>
</dbReference>
<dbReference type="Proteomes" id="UP000278609">
    <property type="component" value="Unassembled WGS sequence"/>
</dbReference>
<proteinExistence type="predicted"/>
<comment type="caution">
    <text evidence="1">The sequence shown here is derived from an EMBL/GenBank/DDBJ whole genome shotgun (WGS) entry which is preliminary data.</text>
</comment>
<dbReference type="AlphaFoldDB" id="A0A3P1XXM9"/>
<sequence>MIAPAAASYRPNPLLFARRSIPYRGMVRKSISIRSEPDEGWFGTYRKDVPNISAGSWERMCEWFGTTHGYVPKQVSGSSGTYPK</sequence>
<gene>
    <name evidence="1" type="ORF">EII40_01650</name>
</gene>
<evidence type="ECO:0000313" key="2">
    <source>
        <dbReference type="Proteomes" id="UP000278609"/>
    </source>
</evidence>
<dbReference type="EMBL" id="RQYS01000005">
    <property type="protein sequence ID" value="RRD62780.1"/>
    <property type="molecule type" value="Genomic_DNA"/>
</dbReference>
<protein>
    <submittedName>
        <fullName evidence="1">Uncharacterized protein</fullName>
    </submittedName>
</protein>
<reference evidence="1 2" key="1">
    <citation type="submission" date="2018-11" db="EMBL/GenBank/DDBJ databases">
        <title>Genomes From Bacteria Associated with the Canine Oral Cavity: a Test Case for Automated Genome-Based Taxonomic Assignment.</title>
        <authorList>
            <person name="Coil D.A."/>
            <person name="Jospin G."/>
            <person name="Darling A.E."/>
            <person name="Wallis C."/>
            <person name="Davis I.J."/>
            <person name="Harris S."/>
            <person name="Eisen J.A."/>
            <person name="Holcombe L.J."/>
            <person name="O'Flynn C."/>
        </authorList>
    </citation>
    <scope>NUCLEOTIDE SEQUENCE [LARGE SCALE GENOMIC DNA]</scope>
    <source>
        <strain evidence="1 2">OH2617_COT-023</strain>
    </source>
</reference>
<evidence type="ECO:0000313" key="1">
    <source>
        <dbReference type="EMBL" id="RRD62780.1"/>
    </source>
</evidence>
<organism evidence="1 2">
    <name type="scientific">Tannerella forsythia</name>
    <name type="common">Bacteroides forsythus</name>
    <dbReference type="NCBI Taxonomy" id="28112"/>
    <lineage>
        <taxon>Bacteria</taxon>
        <taxon>Pseudomonadati</taxon>
        <taxon>Bacteroidota</taxon>
        <taxon>Bacteroidia</taxon>
        <taxon>Bacteroidales</taxon>
        <taxon>Tannerellaceae</taxon>
        <taxon>Tannerella</taxon>
    </lineage>
</organism>
<name>A0A3P1XXM9_TANFO</name>